<accession>A0A1F5H3L3</accession>
<dbReference type="AlphaFoldDB" id="A0A1F5H3L3"/>
<reference evidence="1 2" key="1">
    <citation type="journal article" date="2016" name="Nat. Commun.">
        <title>Thousands of microbial genomes shed light on interconnected biogeochemical processes in an aquifer system.</title>
        <authorList>
            <person name="Anantharaman K."/>
            <person name="Brown C.T."/>
            <person name="Hug L.A."/>
            <person name="Sharon I."/>
            <person name="Castelle C.J."/>
            <person name="Probst A.J."/>
            <person name="Thomas B.C."/>
            <person name="Singh A."/>
            <person name="Wilkins M.J."/>
            <person name="Karaoz U."/>
            <person name="Brodie E.L."/>
            <person name="Williams K.H."/>
            <person name="Hubbard S.S."/>
            <person name="Banfield J.F."/>
        </authorList>
    </citation>
    <scope>NUCLEOTIDE SEQUENCE [LARGE SCALE GENOMIC DNA]</scope>
</reference>
<evidence type="ECO:0000313" key="2">
    <source>
        <dbReference type="Proteomes" id="UP000177039"/>
    </source>
</evidence>
<evidence type="ECO:0000313" key="1">
    <source>
        <dbReference type="EMBL" id="OGD98634.1"/>
    </source>
</evidence>
<dbReference type="EMBL" id="MFBT01000033">
    <property type="protein sequence ID" value="OGD98634.1"/>
    <property type="molecule type" value="Genomic_DNA"/>
</dbReference>
<organism evidence="1 2">
    <name type="scientific">Candidatus Curtissbacteria bacterium RIFCSPLOWO2_01_FULL_42_50</name>
    <dbReference type="NCBI Taxonomy" id="1797730"/>
    <lineage>
        <taxon>Bacteria</taxon>
        <taxon>Candidatus Curtissiibacteriota</taxon>
    </lineage>
</organism>
<protein>
    <submittedName>
        <fullName evidence="1">Uncharacterized protein</fullName>
    </submittedName>
</protein>
<gene>
    <name evidence="1" type="ORF">A3B54_02625</name>
</gene>
<name>A0A1F5H3L3_9BACT</name>
<sequence length="79" mass="8795">MSQERHDGKWLAEPITLDRGRVLLITEGEKKGSVHIHIGKLGTTFPESWVKYLGDGNFSDGLVKTSQRFASTLKEIGII</sequence>
<dbReference type="Proteomes" id="UP000177039">
    <property type="component" value="Unassembled WGS sequence"/>
</dbReference>
<proteinExistence type="predicted"/>
<comment type="caution">
    <text evidence="1">The sequence shown here is derived from an EMBL/GenBank/DDBJ whole genome shotgun (WGS) entry which is preliminary data.</text>
</comment>